<proteinExistence type="predicted"/>
<evidence type="ECO:0000313" key="1">
    <source>
        <dbReference type="EMBL" id="OLU46588.1"/>
    </source>
</evidence>
<sequence length="101" mass="11843">MRYDTPIFFQKIEHGAYDAATGNYGPQTISETRRMASVFDTGVDMMRLIYGRIEDGSVTAHIQNHYDRAFDRIRIGEKLYKVERARNLRHKQTFVLTEVQE</sequence>
<dbReference type="Proteomes" id="UP000186705">
    <property type="component" value="Unassembled WGS sequence"/>
</dbReference>
<gene>
    <name evidence="1" type="ORF">BO225_05295</name>
</gene>
<dbReference type="AlphaFoldDB" id="A0A1U7NMR8"/>
<dbReference type="GeneID" id="78275362"/>
<keyword evidence="2" id="KW-1185">Reference proteome</keyword>
<dbReference type="STRING" id="1862672.BO225_05295"/>
<comment type="caution">
    <text evidence="1">The sequence shown here is derived from an EMBL/GenBank/DDBJ whole genome shotgun (WGS) entry which is preliminary data.</text>
</comment>
<name>A0A1U7NMR8_9FIRM</name>
<evidence type="ECO:0000313" key="2">
    <source>
        <dbReference type="Proteomes" id="UP000186705"/>
    </source>
</evidence>
<dbReference type="OrthoDB" id="2327026at2"/>
<dbReference type="RefSeq" id="WP_076341245.1">
    <property type="nucleotide sequence ID" value="NZ_CAOOJT010000045.1"/>
</dbReference>
<reference evidence="1 2" key="1">
    <citation type="submission" date="2016-11" db="EMBL/GenBank/DDBJ databases">
        <title>Description of two novel members of the family Erysipelotrichaceae: Ileibacterium lipovorans gen. nov., sp. nov. and Dubosiella newyorkensis, gen. nov., sp. nov.</title>
        <authorList>
            <person name="Cox L.M."/>
            <person name="Sohn J."/>
            <person name="Tyrrell K.L."/>
            <person name="Citron D.M."/>
            <person name="Lawson P.A."/>
            <person name="Patel N.B."/>
            <person name="Iizumi T."/>
            <person name="Perez-Perez G.I."/>
            <person name="Goldstein E.J."/>
            <person name="Blaser M.J."/>
        </authorList>
    </citation>
    <scope>NUCLEOTIDE SEQUENCE [LARGE SCALE GENOMIC DNA]</scope>
    <source>
        <strain evidence="1 2">NYU-BL-A4</strain>
    </source>
</reference>
<dbReference type="EMBL" id="MPKA01000062">
    <property type="protein sequence ID" value="OLU46588.1"/>
    <property type="molecule type" value="Genomic_DNA"/>
</dbReference>
<organism evidence="1 2">
    <name type="scientific">Dubosiella newyorkensis</name>
    <dbReference type="NCBI Taxonomy" id="1862672"/>
    <lineage>
        <taxon>Bacteria</taxon>
        <taxon>Bacillati</taxon>
        <taxon>Bacillota</taxon>
        <taxon>Erysipelotrichia</taxon>
        <taxon>Erysipelotrichales</taxon>
        <taxon>Erysipelotrichaceae</taxon>
        <taxon>Dubosiella</taxon>
    </lineage>
</organism>
<protein>
    <recommendedName>
        <fullName evidence="3">Phage head-tail adapter protein</fullName>
    </recommendedName>
</protein>
<evidence type="ECO:0008006" key="3">
    <source>
        <dbReference type="Google" id="ProtNLM"/>
    </source>
</evidence>
<accession>A0A1U7NMR8</accession>